<comment type="caution">
    <text evidence="1">The sequence shown here is derived from an EMBL/GenBank/DDBJ whole genome shotgun (WGS) entry which is preliminary data.</text>
</comment>
<protein>
    <submittedName>
        <fullName evidence="1">Uncharacterized protein</fullName>
    </submittedName>
</protein>
<organism evidence="1">
    <name type="scientific">Thermodesulfatator atlanticus</name>
    <dbReference type="NCBI Taxonomy" id="501497"/>
    <lineage>
        <taxon>Bacteria</taxon>
        <taxon>Pseudomonadati</taxon>
        <taxon>Thermodesulfobacteriota</taxon>
        <taxon>Thermodesulfobacteria</taxon>
        <taxon>Thermodesulfobacteriales</taxon>
        <taxon>Thermodesulfatatoraceae</taxon>
        <taxon>Thermodesulfatator</taxon>
    </lineage>
</organism>
<accession>A0A7V5U3D5</accession>
<gene>
    <name evidence="1" type="ORF">ENJ96_09680</name>
</gene>
<name>A0A7V5U3D5_9BACT</name>
<proteinExistence type="predicted"/>
<dbReference type="Proteomes" id="UP000886101">
    <property type="component" value="Unassembled WGS sequence"/>
</dbReference>
<reference evidence="1" key="1">
    <citation type="journal article" date="2020" name="mSystems">
        <title>Genome- and Community-Level Interaction Insights into Carbon Utilization and Element Cycling Functions of Hydrothermarchaeota in Hydrothermal Sediment.</title>
        <authorList>
            <person name="Zhou Z."/>
            <person name="Liu Y."/>
            <person name="Xu W."/>
            <person name="Pan J."/>
            <person name="Luo Z.H."/>
            <person name="Li M."/>
        </authorList>
    </citation>
    <scope>NUCLEOTIDE SEQUENCE [LARGE SCALE GENOMIC DNA]</scope>
    <source>
        <strain evidence="1">HyVt-533</strain>
    </source>
</reference>
<dbReference type="AlphaFoldDB" id="A0A7V5U3D5"/>
<evidence type="ECO:0000313" key="1">
    <source>
        <dbReference type="EMBL" id="HHI98102.1"/>
    </source>
</evidence>
<sequence length="129" mass="15153">MRRPFWGVIFWLVVLAWPFWARAEVLSVEEKELYAAYFFVDKAPPTTLGYIFTDFGPGNINFLERVDIVLDEESRLAGVLIVYTPTDGFRRHVFLPRPNGWMFQEVRPNAKGKRVLIRVVTTKELNRIY</sequence>
<dbReference type="EMBL" id="DROK01000283">
    <property type="protein sequence ID" value="HHI98102.1"/>
    <property type="molecule type" value="Genomic_DNA"/>
</dbReference>